<proteinExistence type="predicted"/>
<keyword evidence="1" id="KW-0812">Transmembrane</keyword>
<feature type="transmembrane region" description="Helical" evidence="1">
    <location>
        <begin position="102"/>
        <end position="121"/>
    </location>
</feature>
<feature type="transmembrane region" description="Helical" evidence="1">
    <location>
        <begin position="206"/>
        <end position="228"/>
    </location>
</feature>
<sequence length="244" mass="27704">MKTLSRTDIRFISFLFSTLIIILGLLGIFFANETHGTNQFEVVPKLGWCIITIGITSAIIIAIRARSSQIELGILFSVSLSSICFWLNVMLFTPFINSTFPTWLKTLGIFAGLAPNIWWCAKIAICMKELFNNQKLRDQLYEDHGSYFIFKRGVQEKPMKSLRTGLTPPWYIFAAFTPIYPLSMTIPKFLVSHFDIQVFSILSSTISLPLSLLFNGGLVFCLICYIYNPLILQIKTGKEVIYSL</sequence>
<evidence type="ECO:0000313" key="3">
    <source>
        <dbReference type="Proteomes" id="UP001168540"/>
    </source>
</evidence>
<gene>
    <name evidence="2" type="ORF">QU481_03250</name>
</gene>
<dbReference type="EMBL" id="JAUEDK010000004">
    <property type="protein sequence ID" value="MDN0073908.1"/>
    <property type="molecule type" value="Genomic_DNA"/>
</dbReference>
<keyword evidence="3" id="KW-1185">Reference proteome</keyword>
<feature type="transmembrane region" description="Helical" evidence="1">
    <location>
        <begin position="12"/>
        <end position="31"/>
    </location>
</feature>
<keyword evidence="1" id="KW-1133">Transmembrane helix</keyword>
<evidence type="ECO:0000313" key="2">
    <source>
        <dbReference type="EMBL" id="MDN0073908.1"/>
    </source>
</evidence>
<feature type="transmembrane region" description="Helical" evidence="1">
    <location>
        <begin position="43"/>
        <end position="63"/>
    </location>
</feature>
<comment type="caution">
    <text evidence="2">The sequence shown here is derived from an EMBL/GenBank/DDBJ whole genome shotgun (WGS) entry which is preliminary data.</text>
</comment>
<organism evidence="2 3">
    <name type="scientific">Crenobacter oryzisoli</name>
    <dbReference type="NCBI Taxonomy" id="3056844"/>
    <lineage>
        <taxon>Bacteria</taxon>
        <taxon>Pseudomonadati</taxon>
        <taxon>Pseudomonadota</taxon>
        <taxon>Betaproteobacteria</taxon>
        <taxon>Neisseriales</taxon>
        <taxon>Neisseriaceae</taxon>
        <taxon>Crenobacter</taxon>
    </lineage>
</organism>
<name>A0ABT7XJE4_9NEIS</name>
<feature type="transmembrane region" description="Helical" evidence="1">
    <location>
        <begin position="75"/>
        <end position="96"/>
    </location>
</feature>
<dbReference type="RefSeq" id="WP_289828456.1">
    <property type="nucleotide sequence ID" value="NZ_JAUEDK010000004.1"/>
</dbReference>
<feature type="transmembrane region" description="Helical" evidence="1">
    <location>
        <begin position="169"/>
        <end position="186"/>
    </location>
</feature>
<keyword evidence="1" id="KW-0472">Membrane</keyword>
<evidence type="ECO:0000256" key="1">
    <source>
        <dbReference type="SAM" id="Phobius"/>
    </source>
</evidence>
<accession>A0ABT7XJE4</accession>
<dbReference type="Proteomes" id="UP001168540">
    <property type="component" value="Unassembled WGS sequence"/>
</dbReference>
<protein>
    <submittedName>
        <fullName evidence="2">Uncharacterized protein</fullName>
    </submittedName>
</protein>
<reference evidence="2" key="1">
    <citation type="submission" date="2023-06" db="EMBL/GenBank/DDBJ databases">
        <authorList>
            <person name="Zhang S."/>
        </authorList>
    </citation>
    <scope>NUCLEOTIDE SEQUENCE</scope>
    <source>
        <strain evidence="2">SG2303</strain>
    </source>
</reference>